<dbReference type="PROSITE" id="PS00018">
    <property type="entry name" value="EF_HAND_1"/>
    <property type="match status" value="1"/>
</dbReference>
<sequence>MKKMNFKNIVMVAVFCLAFVSYSNAQSDRGGERKEPPTFAKLIEEMDANEDGKLSEDEVKGPLKENFSTIDTDEDGFITEKEFEDAPKPERKERGGR</sequence>
<dbReference type="Gene3D" id="1.10.238.10">
    <property type="entry name" value="EF-hand"/>
    <property type="match status" value="1"/>
</dbReference>
<name>A0A1M6HDI0_9FLAO</name>
<dbReference type="AlphaFoldDB" id="A0A1M6HDI0"/>
<dbReference type="OrthoDB" id="1145220at2"/>
<feature type="signal peptide" evidence="2">
    <location>
        <begin position="1"/>
        <end position="25"/>
    </location>
</feature>
<keyword evidence="5" id="KW-1185">Reference proteome</keyword>
<dbReference type="InterPro" id="IPR018247">
    <property type="entry name" value="EF_Hand_1_Ca_BS"/>
</dbReference>
<organism evidence="4 5">
    <name type="scientific">Mesonia phycicola</name>
    <dbReference type="NCBI Taxonomy" id="579105"/>
    <lineage>
        <taxon>Bacteria</taxon>
        <taxon>Pseudomonadati</taxon>
        <taxon>Bacteroidota</taxon>
        <taxon>Flavobacteriia</taxon>
        <taxon>Flavobacteriales</taxon>
        <taxon>Flavobacteriaceae</taxon>
        <taxon>Mesonia</taxon>
    </lineage>
</organism>
<feature type="compositionally biased region" description="Basic and acidic residues" evidence="1">
    <location>
        <begin position="78"/>
        <end position="97"/>
    </location>
</feature>
<evidence type="ECO:0000256" key="2">
    <source>
        <dbReference type="SAM" id="SignalP"/>
    </source>
</evidence>
<keyword evidence="2" id="KW-0732">Signal</keyword>
<dbReference type="PROSITE" id="PS50222">
    <property type="entry name" value="EF_HAND_2"/>
    <property type="match status" value="1"/>
</dbReference>
<gene>
    <name evidence="4" type="ORF">SAMN04488096_11075</name>
</gene>
<evidence type="ECO:0000313" key="4">
    <source>
        <dbReference type="EMBL" id="SHJ20199.1"/>
    </source>
</evidence>
<dbReference type="Proteomes" id="UP000184225">
    <property type="component" value="Unassembled WGS sequence"/>
</dbReference>
<dbReference type="GO" id="GO:0005509">
    <property type="term" value="F:calcium ion binding"/>
    <property type="evidence" value="ECO:0007669"/>
    <property type="project" value="InterPro"/>
</dbReference>
<dbReference type="Pfam" id="PF13202">
    <property type="entry name" value="EF-hand_5"/>
    <property type="match status" value="2"/>
</dbReference>
<accession>A0A1M6HDI0</accession>
<proteinExistence type="predicted"/>
<dbReference type="STRING" id="579105.SAMN04488096_11075"/>
<feature type="chain" id="PRO_5012951819" evidence="2">
    <location>
        <begin position="26"/>
        <end position="97"/>
    </location>
</feature>
<protein>
    <submittedName>
        <fullName evidence="4">EF hand</fullName>
    </submittedName>
</protein>
<dbReference type="SUPFAM" id="SSF47473">
    <property type="entry name" value="EF-hand"/>
    <property type="match status" value="1"/>
</dbReference>
<dbReference type="EMBL" id="FQYY01000010">
    <property type="protein sequence ID" value="SHJ20199.1"/>
    <property type="molecule type" value="Genomic_DNA"/>
</dbReference>
<feature type="domain" description="EF-hand" evidence="3">
    <location>
        <begin position="58"/>
        <end position="93"/>
    </location>
</feature>
<evidence type="ECO:0000256" key="1">
    <source>
        <dbReference type="SAM" id="MobiDB-lite"/>
    </source>
</evidence>
<reference evidence="4 5" key="1">
    <citation type="submission" date="2016-11" db="EMBL/GenBank/DDBJ databases">
        <authorList>
            <person name="Jaros S."/>
            <person name="Januszkiewicz K."/>
            <person name="Wedrychowicz H."/>
        </authorList>
    </citation>
    <scope>NUCLEOTIDE SEQUENCE [LARGE SCALE GENOMIC DNA]</scope>
    <source>
        <strain evidence="4 5">DSM 21425</strain>
    </source>
</reference>
<evidence type="ECO:0000313" key="5">
    <source>
        <dbReference type="Proteomes" id="UP000184225"/>
    </source>
</evidence>
<feature type="region of interest" description="Disordered" evidence="1">
    <location>
        <begin position="47"/>
        <end position="97"/>
    </location>
</feature>
<evidence type="ECO:0000259" key="3">
    <source>
        <dbReference type="PROSITE" id="PS50222"/>
    </source>
</evidence>
<feature type="compositionally biased region" description="Basic and acidic residues" evidence="1">
    <location>
        <begin position="50"/>
        <end position="63"/>
    </location>
</feature>
<dbReference type="InterPro" id="IPR011992">
    <property type="entry name" value="EF-hand-dom_pair"/>
</dbReference>
<dbReference type="InterPro" id="IPR002048">
    <property type="entry name" value="EF_hand_dom"/>
</dbReference>